<dbReference type="EMBL" id="CP158299">
    <property type="protein sequence ID" value="XBV85798.1"/>
    <property type="molecule type" value="Genomic_DNA"/>
</dbReference>
<dbReference type="SUPFAM" id="SSF51445">
    <property type="entry name" value="(Trans)glycosidases"/>
    <property type="match status" value="1"/>
</dbReference>
<evidence type="ECO:0000313" key="2">
    <source>
        <dbReference type="EMBL" id="XBV85798.1"/>
    </source>
</evidence>
<dbReference type="Pfam" id="PF03537">
    <property type="entry name" value="Glyco_hydro_114"/>
    <property type="match status" value="1"/>
</dbReference>
<dbReference type="KEGG" id="dsc:ABOD76_05700"/>
<organism evidence="2">
    <name type="scientific">Deinococcus sonorensis KR-87</name>
    <dbReference type="NCBI Taxonomy" id="694439"/>
    <lineage>
        <taxon>Bacteria</taxon>
        <taxon>Thermotogati</taxon>
        <taxon>Deinococcota</taxon>
        <taxon>Deinococci</taxon>
        <taxon>Deinococcales</taxon>
        <taxon>Deinococcaceae</taxon>
        <taxon>Deinococcus</taxon>
    </lineage>
</organism>
<dbReference type="PANTHER" id="PTHR35882:SF2">
    <property type="entry name" value="PELA"/>
    <property type="match status" value="1"/>
</dbReference>
<dbReference type="InterPro" id="IPR004352">
    <property type="entry name" value="GH114_TIM-barrel"/>
</dbReference>
<feature type="domain" description="Glycoside-hydrolase family GH114 TIM-barrel" evidence="1">
    <location>
        <begin position="45"/>
        <end position="236"/>
    </location>
</feature>
<accession>A0AAU7UCZ5</accession>
<dbReference type="InterPro" id="IPR017853">
    <property type="entry name" value="GH"/>
</dbReference>
<dbReference type="RefSeq" id="WP_350243840.1">
    <property type="nucleotide sequence ID" value="NZ_CP158299.1"/>
</dbReference>
<name>A0AAU7UCZ5_9DEIO</name>
<dbReference type="InterPro" id="IPR013785">
    <property type="entry name" value="Aldolase_TIM"/>
</dbReference>
<protein>
    <submittedName>
        <fullName evidence="2">Endo alpha-1,4 polygalactosaminidase</fullName>
    </submittedName>
</protein>
<proteinExistence type="predicted"/>
<dbReference type="PANTHER" id="PTHR35882">
    <property type="entry name" value="PELA"/>
    <property type="match status" value="1"/>
</dbReference>
<dbReference type="AlphaFoldDB" id="A0AAU7UCZ5"/>
<reference evidence="2" key="1">
    <citation type="submission" date="2024-06" db="EMBL/GenBank/DDBJ databases">
        <title>Draft Genome Sequence of Deinococcus sonorensis Type Strain KR-87, a Biofilm Producing Representative of the Genus Deinococcus.</title>
        <authorList>
            <person name="Boren L.S."/>
            <person name="Grosso R.A."/>
            <person name="Hugenberg-Cox A.N."/>
            <person name="Hill J.T.E."/>
            <person name="Albert C.M."/>
            <person name="Tuohy J.M."/>
        </authorList>
    </citation>
    <scope>NUCLEOTIDE SEQUENCE</scope>
    <source>
        <strain evidence="2">KR-87</strain>
    </source>
</reference>
<sequence>MPRPRATSLEQVRSLWVYYGAGHEAQLRGHDLLIVQAPLYGPAGVGRLRSGGALVLGYLSVGEDHRPAGSEVYHRRVNPLWGSSLVEVAHPAWQQHVQQQARYALQECGCDGLLLDTLDSGEPATTARLVQELRRTFPQALLLANRGFGLLERLRPSLNGVLFEAFSTTWENGCKAHTASGLHYTARELARVRQLGLPVLAIDYAPPGQQHGPLASFARRRAEAYGLVGCVSTRSLDSLPEPGGAYKGAS</sequence>
<dbReference type="Gene3D" id="3.20.20.70">
    <property type="entry name" value="Aldolase class I"/>
    <property type="match status" value="1"/>
</dbReference>
<gene>
    <name evidence="2" type="ORF">ABOD76_05700</name>
</gene>
<evidence type="ECO:0000259" key="1">
    <source>
        <dbReference type="Pfam" id="PF03537"/>
    </source>
</evidence>